<dbReference type="OrthoDB" id="7410162at2"/>
<dbReference type="AlphaFoldDB" id="A0A1I4TWG2"/>
<gene>
    <name evidence="1" type="ORF">CXZ10_18530</name>
</gene>
<comment type="caution">
    <text evidence="1">The sequence shown here is derived from an EMBL/GenBank/DDBJ whole genome shotgun (WGS) entry which is preliminary data.</text>
</comment>
<organism evidence="1 2">
    <name type="scientific">Pleomorphomonas diazotrophica</name>
    <dbReference type="NCBI Taxonomy" id="1166257"/>
    <lineage>
        <taxon>Bacteria</taxon>
        <taxon>Pseudomonadati</taxon>
        <taxon>Pseudomonadota</taxon>
        <taxon>Alphaproteobacteria</taxon>
        <taxon>Hyphomicrobiales</taxon>
        <taxon>Pleomorphomonadaceae</taxon>
        <taxon>Pleomorphomonas</taxon>
    </lineage>
</organism>
<dbReference type="Proteomes" id="UP000233491">
    <property type="component" value="Unassembled WGS sequence"/>
</dbReference>
<dbReference type="GO" id="GO:0016740">
    <property type="term" value="F:transferase activity"/>
    <property type="evidence" value="ECO:0007669"/>
    <property type="project" value="UniProtKB-KW"/>
</dbReference>
<dbReference type="RefSeq" id="WP_101290846.1">
    <property type="nucleotide sequence ID" value="NZ_FOUQ01000006.1"/>
</dbReference>
<sequence length="78" mass="8810">MIAPRLEDCVNDLCPITRRPVSPDALTYYKGKVVGFADRQARDTFLAAMLAFETAIQPPPEVRYSMPLKKRQKELEAA</sequence>
<protein>
    <submittedName>
        <fullName evidence="1">Glutathione S-transferase</fullName>
    </submittedName>
</protein>
<evidence type="ECO:0000313" key="2">
    <source>
        <dbReference type="Proteomes" id="UP000233491"/>
    </source>
</evidence>
<keyword evidence="1" id="KW-0808">Transferase</keyword>
<dbReference type="EMBL" id="PJNW01000016">
    <property type="protein sequence ID" value="PKR87723.1"/>
    <property type="molecule type" value="Genomic_DNA"/>
</dbReference>
<accession>A0A1I4TWG2</accession>
<proteinExistence type="predicted"/>
<keyword evidence="2" id="KW-1185">Reference proteome</keyword>
<name>A0A1I4TWG2_9HYPH</name>
<evidence type="ECO:0000313" key="1">
    <source>
        <dbReference type="EMBL" id="PKR87723.1"/>
    </source>
</evidence>
<reference evidence="1 2" key="1">
    <citation type="submission" date="2017-12" db="EMBL/GenBank/DDBJ databases">
        <title>Anaerobic carbon monoxide metabolism by Pleomorphomonas carboxyditropha sp. nov., a new mesophilic hydrogenogenic carboxidotroph.</title>
        <authorList>
            <person name="Esquivel-Elizondo S."/>
            <person name="Krajmalnik-Brown R."/>
        </authorList>
    </citation>
    <scope>NUCLEOTIDE SEQUENCE [LARGE SCALE GENOMIC DNA]</scope>
    <source>
        <strain evidence="1 2">R5-392</strain>
    </source>
</reference>